<evidence type="ECO:0000256" key="2">
    <source>
        <dbReference type="ARBA" id="ARBA00022475"/>
    </source>
</evidence>
<sequence length="399" mass="44911">RRSAVGAGRPRCRGRGAGVRRWAATAGELPSSPSPEAWSGSPNGSLGGWDPFGRDEELAKLEIAVLAVTFAVAVVGNGSVLLALRRTPRKASRMHLFIRHLSLADLVVAFFQVLPQLCWEVTHRFHGPDGLCRVVKHLQVFGMFASAYMLVAMTADRYIAVCHPLKTLQQPTKRSYGMIAAAWALSLLLSTPQYFIFSLSEVERGSQVYDCWAHFIMPWGPRAYITWITGGIFIAPVLILIVCYGFICYRIWRNVRGKTNVKTISRAKIRTVKMTFVIVSVYVVCWAPFFTIQMWSVWDQRFPWVDSENTATTVTALLASLNSCCNPWIYMFFSGHLLQDCLQSFPCCQKIKQTLSKEDSNSNSRRQTSFTNNRSPTHSLNTWREMPHSKSSSFIPIPT</sequence>
<keyword evidence="9 11" id="KW-0325">Glycoprotein</keyword>
<protein>
    <submittedName>
        <fullName evidence="14">Arginine vasopressin receptor 1A</fullName>
    </submittedName>
</protein>
<keyword evidence="10 11" id="KW-0807">Transducer</keyword>
<dbReference type="Pfam" id="PF08983">
    <property type="entry name" value="V1R_C"/>
    <property type="match status" value="1"/>
</dbReference>
<evidence type="ECO:0000313" key="15">
    <source>
        <dbReference type="Proteomes" id="UP000016665"/>
    </source>
</evidence>
<organism evidence="14 15">
    <name type="scientific">Ficedula albicollis</name>
    <name type="common">Collared flycatcher</name>
    <name type="synonym">Muscicapa albicollis</name>
    <dbReference type="NCBI Taxonomy" id="59894"/>
    <lineage>
        <taxon>Eukaryota</taxon>
        <taxon>Metazoa</taxon>
        <taxon>Chordata</taxon>
        <taxon>Craniata</taxon>
        <taxon>Vertebrata</taxon>
        <taxon>Euteleostomi</taxon>
        <taxon>Archelosauria</taxon>
        <taxon>Archosauria</taxon>
        <taxon>Dinosauria</taxon>
        <taxon>Saurischia</taxon>
        <taxon>Theropoda</taxon>
        <taxon>Coelurosauria</taxon>
        <taxon>Aves</taxon>
        <taxon>Neognathae</taxon>
        <taxon>Neoaves</taxon>
        <taxon>Telluraves</taxon>
        <taxon>Australaves</taxon>
        <taxon>Passeriformes</taxon>
        <taxon>Muscicapidae</taxon>
        <taxon>Ficedula</taxon>
    </lineage>
</organism>
<evidence type="ECO:0000259" key="13">
    <source>
        <dbReference type="PROSITE" id="PS50262"/>
    </source>
</evidence>
<feature type="transmembrane region" description="Helical" evidence="11">
    <location>
        <begin position="312"/>
        <end position="333"/>
    </location>
</feature>
<dbReference type="GO" id="GO:0001992">
    <property type="term" value="P:regulation of systemic arterial blood pressure by vasopressin"/>
    <property type="evidence" value="ECO:0007669"/>
    <property type="project" value="Ensembl"/>
</dbReference>
<feature type="domain" description="G-protein coupled receptors family 1 profile" evidence="13">
    <location>
        <begin position="76"/>
        <end position="330"/>
    </location>
</feature>
<dbReference type="GO" id="GO:0032870">
    <property type="term" value="P:cellular response to hormone stimulus"/>
    <property type="evidence" value="ECO:0007669"/>
    <property type="project" value="TreeGrafter"/>
</dbReference>
<reference evidence="14 15" key="1">
    <citation type="journal article" date="2012" name="Nature">
        <title>The genomic landscape of species divergence in Ficedula flycatchers.</title>
        <authorList>
            <person name="Ellegren H."/>
            <person name="Smeds L."/>
            <person name="Burri R."/>
            <person name="Olason P.I."/>
            <person name="Backstrom N."/>
            <person name="Kawakami T."/>
            <person name="Kunstner A."/>
            <person name="Makinen H."/>
            <person name="Nadachowska-Brzyska K."/>
            <person name="Qvarnstrom A."/>
            <person name="Uebbing S."/>
            <person name="Wolf J.B."/>
        </authorList>
    </citation>
    <scope>NUCLEOTIDE SEQUENCE [LARGE SCALE GENOMIC DNA]</scope>
</reference>
<dbReference type="GO" id="GO:0030139">
    <property type="term" value="C:endocytic vesicle"/>
    <property type="evidence" value="ECO:0007669"/>
    <property type="project" value="Ensembl"/>
</dbReference>
<dbReference type="GO" id="GO:0005000">
    <property type="term" value="F:vasopressin receptor activity"/>
    <property type="evidence" value="ECO:0007669"/>
    <property type="project" value="Ensembl"/>
</dbReference>
<evidence type="ECO:0000256" key="10">
    <source>
        <dbReference type="ARBA" id="ARBA00023224"/>
    </source>
</evidence>
<keyword evidence="4 11" id="KW-1133">Transmembrane helix</keyword>
<comment type="similarity">
    <text evidence="11">Belongs to the G-protein coupled receptor 1 family. Vasopressin/oxytocin receptor subfamily.</text>
</comment>
<feature type="transmembrane region" description="Helical" evidence="11">
    <location>
        <begin position="134"/>
        <end position="155"/>
    </location>
</feature>
<keyword evidence="5 11" id="KW-0297">G-protein coupled receptor</keyword>
<evidence type="ECO:0000256" key="12">
    <source>
        <dbReference type="SAM" id="MobiDB-lite"/>
    </source>
</evidence>
<evidence type="ECO:0000256" key="7">
    <source>
        <dbReference type="ARBA" id="ARBA00023157"/>
    </source>
</evidence>
<dbReference type="Pfam" id="PF00001">
    <property type="entry name" value="7tm_1"/>
    <property type="match status" value="1"/>
</dbReference>
<dbReference type="PANTHER" id="PTHR24241">
    <property type="entry name" value="NEUROPEPTIDE RECEPTOR-RELATED G-PROTEIN COUPLED RECEPTOR"/>
    <property type="match status" value="1"/>
</dbReference>
<name>U3K5H4_FICAL</name>
<feature type="compositionally biased region" description="Polar residues" evidence="12">
    <location>
        <begin position="389"/>
        <end position="399"/>
    </location>
</feature>
<keyword evidence="15" id="KW-1185">Reference proteome</keyword>
<dbReference type="eggNOG" id="KOG3656">
    <property type="taxonomic scope" value="Eukaryota"/>
</dbReference>
<dbReference type="InterPro" id="IPR017452">
    <property type="entry name" value="GPCR_Rhodpsn_7TM"/>
</dbReference>
<dbReference type="PROSITE" id="PS00237">
    <property type="entry name" value="G_PROTEIN_RECEP_F1_1"/>
    <property type="match status" value="1"/>
</dbReference>
<dbReference type="SMART" id="SM01381">
    <property type="entry name" value="7TM_GPCR_Srsx"/>
    <property type="match status" value="1"/>
</dbReference>
<dbReference type="InterPro" id="IPR000276">
    <property type="entry name" value="GPCR_Rhodpsn"/>
</dbReference>
<keyword evidence="6 11" id="KW-0472">Membrane</keyword>
<dbReference type="InterPro" id="IPR001224">
    <property type="entry name" value="Vprs_V1A_rcpt"/>
</dbReference>
<dbReference type="PANTHER" id="PTHR24241:SF17">
    <property type="entry name" value="VASOPRESSIN V1A RECEPTOR"/>
    <property type="match status" value="1"/>
</dbReference>
<evidence type="ECO:0000256" key="4">
    <source>
        <dbReference type="ARBA" id="ARBA00022989"/>
    </source>
</evidence>
<dbReference type="FunFam" id="1.20.1070.10:FF:000094">
    <property type="entry name" value="Vasopressin V1a receptor"/>
    <property type="match status" value="1"/>
</dbReference>
<feature type="compositionally biased region" description="Polar residues" evidence="12">
    <location>
        <begin position="361"/>
        <end position="382"/>
    </location>
</feature>
<dbReference type="HOGENOM" id="CLU_009579_15_3_1"/>
<dbReference type="GO" id="GO:0005768">
    <property type="term" value="C:endosome"/>
    <property type="evidence" value="ECO:0007669"/>
    <property type="project" value="Ensembl"/>
</dbReference>
<feature type="transmembrane region" description="Helical" evidence="11">
    <location>
        <begin position="63"/>
        <end position="84"/>
    </location>
</feature>
<feature type="transmembrane region" description="Helical" evidence="11">
    <location>
        <begin position="96"/>
        <end position="114"/>
    </location>
</feature>
<evidence type="ECO:0000256" key="8">
    <source>
        <dbReference type="ARBA" id="ARBA00023170"/>
    </source>
</evidence>
<evidence type="ECO:0000256" key="11">
    <source>
        <dbReference type="RuleBase" id="RU046427"/>
    </source>
</evidence>
<comment type="subcellular location">
    <subcellularLocation>
        <location evidence="1 11">Cell membrane</location>
        <topology evidence="1 11">Multi-pass membrane protein</topology>
    </subcellularLocation>
</comment>
<accession>U3K5H4</accession>
<evidence type="ECO:0000256" key="1">
    <source>
        <dbReference type="ARBA" id="ARBA00004651"/>
    </source>
</evidence>
<evidence type="ECO:0000256" key="3">
    <source>
        <dbReference type="ARBA" id="ARBA00022692"/>
    </source>
</evidence>
<evidence type="ECO:0000256" key="9">
    <source>
        <dbReference type="ARBA" id="ARBA00023180"/>
    </source>
</evidence>
<dbReference type="Proteomes" id="UP000016665">
    <property type="component" value="Chromosome 1A"/>
</dbReference>
<keyword evidence="2" id="KW-1003">Cell membrane</keyword>
<evidence type="ECO:0000256" key="6">
    <source>
        <dbReference type="ARBA" id="ARBA00023136"/>
    </source>
</evidence>
<feature type="transmembrane region" description="Helical" evidence="11">
    <location>
        <begin position="176"/>
        <end position="196"/>
    </location>
</feature>
<feature type="transmembrane region" description="Helical" evidence="11">
    <location>
        <begin position="272"/>
        <end position="292"/>
    </location>
</feature>
<dbReference type="InterPro" id="IPR015076">
    <property type="entry name" value="V1R_C"/>
</dbReference>
<dbReference type="PRINTS" id="PR00896">
    <property type="entry name" value="VASOPRESSINR"/>
</dbReference>
<dbReference type="AlphaFoldDB" id="U3K5H4"/>
<feature type="transmembrane region" description="Helical" evidence="11">
    <location>
        <begin position="224"/>
        <end position="252"/>
    </location>
</feature>
<dbReference type="CDD" id="cd15385">
    <property type="entry name" value="7tmA_V1aR"/>
    <property type="match status" value="1"/>
</dbReference>
<keyword evidence="8 11" id="KW-0675">Receptor</keyword>
<feature type="region of interest" description="Disordered" evidence="12">
    <location>
        <begin position="1"/>
        <end position="42"/>
    </location>
</feature>
<dbReference type="PROSITE" id="PS50262">
    <property type="entry name" value="G_PROTEIN_RECEP_F1_2"/>
    <property type="match status" value="1"/>
</dbReference>
<dbReference type="GO" id="GO:0005886">
    <property type="term" value="C:plasma membrane"/>
    <property type="evidence" value="ECO:0007669"/>
    <property type="project" value="UniProtKB-SubCell"/>
</dbReference>
<evidence type="ECO:0000256" key="5">
    <source>
        <dbReference type="ARBA" id="ARBA00023040"/>
    </source>
</evidence>
<keyword evidence="3 11" id="KW-0812">Transmembrane</keyword>
<evidence type="ECO:0000313" key="14">
    <source>
        <dbReference type="Ensembl" id="ENSFALP00000010278.2"/>
    </source>
</evidence>
<dbReference type="GO" id="GO:0042277">
    <property type="term" value="F:peptide binding"/>
    <property type="evidence" value="ECO:0007669"/>
    <property type="project" value="TreeGrafter"/>
</dbReference>
<gene>
    <name evidence="14" type="primary">AVPR1A</name>
</gene>
<dbReference type="InterPro" id="IPR001817">
    <property type="entry name" value="Vasoprsn_rcpt"/>
</dbReference>
<dbReference type="PRINTS" id="PR00237">
    <property type="entry name" value="GPCRRHODOPSN"/>
</dbReference>
<dbReference type="GO" id="GO:0045907">
    <property type="term" value="P:positive regulation of vasoconstriction"/>
    <property type="evidence" value="ECO:0007669"/>
    <property type="project" value="TreeGrafter"/>
</dbReference>
<reference evidence="14" key="3">
    <citation type="submission" date="2025-09" db="UniProtKB">
        <authorList>
            <consortium name="Ensembl"/>
        </authorList>
    </citation>
    <scope>IDENTIFICATION</scope>
</reference>
<dbReference type="SUPFAM" id="SSF81321">
    <property type="entry name" value="Family A G protein-coupled receptor-like"/>
    <property type="match status" value="1"/>
</dbReference>
<dbReference type="PRINTS" id="PR00752">
    <property type="entry name" value="VASOPRSNV1AR"/>
</dbReference>
<reference evidence="14" key="2">
    <citation type="submission" date="2025-08" db="UniProtKB">
        <authorList>
            <consortium name="Ensembl"/>
        </authorList>
    </citation>
    <scope>IDENTIFICATION</scope>
</reference>
<dbReference type="STRING" id="59894.ENSFALP00000010278"/>
<feature type="region of interest" description="Disordered" evidence="12">
    <location>
        <begin position="358"/>
        <end position="399"/>
    </location>
</feature>
<dbReference type="SMART" id="SM01164">
    <property type="entry name" value="DUF1856"/>
    <property type="match status" value="1"/>
</dbReference>
<proteinExistence type="inferred from homology"/>
<dbReference type="GeneTree" id="ENSGT01050000244882"/>
<dbReference type="Ensembl" id="ENSFALT00000010318.2">
    <property type="protein sequence ID" value="ENSFALP00000010278.2"/>
    <property type="gene ID" value="ENSFALG00000009852.2"/>
</dbReference>
<keyword evidence="7" id="KW-1015">Disulfide bond</keyword>
<dbReference type="Gene3D" id="1.20.1070.10">
    <property type="entry name" value="Rhodopsin 7-helix transmembrane proteins"/>
    <property type="match status" value="1"/>
</dbReference>